<dbReference type="OrthoDB" id="9806494at2"/>
<name>A0A4R5NPA9_9LACO</name>
<dbReference type="Proteomes" id="UP000294854">
    <property type="component" value="Unassembled WGS sequence"/>
</dbReference>
<evidence type="ECO:0000313" key="1">
    <source>
        <dbReference type="EMBL" id="TDG78371.1"/>
    </source>
</evidence>
<comment type="caution">
    <text evidence="1">The sequence shown here is derived from an EMBL/GenBank/DDBJ whole genome shotgun (WGS) entry which is preliminary data.</text>
</comment>
<evidence type="ECO:0000313" key="2">
    <source>
        <dbReference type="Proteomes" id="UP000294854"/>
    </source>
</evidence>
<organism evidence="1 2">
    <name type="scientific">Secundilactobacillus malefermentans</name>
    <dbReference type="NCBI Taxonomy" id="176292"/>
    <lineage>
        <taxon>Bacteria</taxon>
        <taxon>Bacillati</taxon>
        <taxon>Bacillota</taxon>
        <taxon>Bacilli</taxon>
        <taxon>Lactobacillales</taxon>
        <taxon>Lactobacillaceae</taxon>
        <taxon>Secundilactobacillus</taxon>
    </lineage>
</organism>
<dbReference type="EMBL" id="PUFO01000043">
    <property type="protein sequence ID" value="TDG78371.1"/>
    <property type="molecule type" value="Genomic_DNA"/>
</dbReference>
<dbReference type="InterPro" id="IPR012545">
    <property type="entry name" value="DUF1697"/>
</dbReference>
<dbReference type="Gene3D" id="3.30.70.1260">
    <property type="entry name" value="bacterial protein sp0830 like"/>
    <property type="match status" value="1"/>
</dbReference>
<sequence>MKVMLLRGVNVGGKRRLLMADVRQLFADRKGYFKSEYSKLMKNPYYRQMTIRNGNTLEKILDKAKKMTNFKIN</sequence>
<dbReference type="AlphaFoldDB" id="A0A4R5NPA9"/>
<proteinExistence type="predicted"/>
<evidence type="ECO:0008006" key="3">
    <source>
        <dbReference type="Google" id="ProtNLM"/>
    </source>
</evidence>
<accession>A0A4R5NPA9</accession>
<dbReference type="RefSeq" id="WP_010619077.1">
    <property type="nucleotide sequence ID" value="NZ_PUFO01000043.1"/>
</dbReference>
<dbReference type="STRING" id="1122149.FD44_GL000952"/>
<dbReference type="Pfam" id="PF08002">
    <property type="entry name" value="DUF1697"/>
    <property type="match status" value="1"/>
</dbReference>
<gene>
    <name evidence="1" type="ORF">C5L31_000122</name>
</gene>
<reference evidence="1 2" key="1">
    <citation type="journal article" date="2019" name="Appl. Microbiol. Biotechnol.">
        <title>Uncovering carbohydrate metabolism through a genotype-phenotype association study of 56 lactic acid bacteria genomes.</title>
        <authorList>
            <person name="Buron-Moles G."/>
            <person name="Chailyan A."/>
            <person name="Dolejs I."/>
            <person name="Forster J."/>
            <person name="Miks M.H."/>
        </authorList>
    </citation>
    <scope>NUCLEOTIDE SEQUENCE [LARGE SCALE GENOMIC DNA]</scope>
    <source>
        <strain evidence="1 2">ATCC 49373</strain>
    </source>
</reference>
<protein>
    <recommendedName>
        <fullName evidence="3">DUF1697 domain-containing protein</fullName>
    </recommendedName>
</protein>
<keyword evidence="2" id="KW-1185">Reference proteome</keyword>
<dbReference type="SUPFAM" id="SSF160379">
    <property type="entry name" value="SP0830-like"/>
    <property type="match status" value="2"/>
</dbReference>